<name>A0A2H3D784_ARMGA</name>
<gene>
    <name evidence="1" type="ORF">ARMGADRAFT_1086202</name>
</gene>
<sequence length="178" mass="20115">MGIVKNFCKHIFPGLAVWELLQDLYKRRGVMLESDTSLSPFTIISNVCSIHANQHDRSASEIFISLTIPHAIITQISSAIDGKYDTDITQNSFDQWLQKRNVRTWLSHVLALHARPTILDNEEHLISKAAKKRGPLPARIKGKGREMGLSLLPQQSRMVIAEPVREKSKHLQETLTGK</sequence>
<accession>A0A2H3D784</accession>
<evidence type="ECO:0000313" key="2">
    <source>
        <dbReference type="Proteomes" id="UP000217790"/>
    </source>
</evidence>
<keyword evidence="2" id="KW-1185">Reference proteome</keyword>
<proteinExistence type="predicted"/>
<dbReference type="STRING" id="47427.A0A2H3D784"/>
<dbReference type="OrthoDB" id="2959108at2759"/>
<organism evidence="1 2">
    <name type="scientific">Armillaria gallica</name>
    <name type="common">Bulbous honey fungus</name>
    <name type="synonym">Armillaria bulbosa</name>
    <dbReference type="NCBI Taxonomy" id="47427"/>
    <lineage>
        <taxon>Eukaryota</taxon>
        <taxon>Fungi</taxon>
        <taxon>Dikarya</taxon>
        <taxon>Basidiomycota</taxon>
        <taxon>Agaricomycotina</taxon>
        <taxon>Agaricomycetes</taxon>
        <taxon>Agaricomycetidae</taxon>
        <taxon>Agaricales</taxon>
        <taxon>Marasmiineae</taxon>
        <taxon>Physalacriaceae</taxon>
        <taxon>Armillaria</taxon>
    </lineage>
</organism>
<evidence type="ECO:0000313" key="1">
    <source>
        <dbReference type="EMBL" id="PBK86688.1"/>
    </source>
</evidence>
<dbReference type="AlphaFoldDB" id="A0A2H3D784"/>
<dbReference type="EMBL" id="KZ293682">
    <property type="protein sequence ID" value="PBK86688.1"/>
    <property type="molecule type" value="Genomic_DNA"/>
</dbReference>
<dbReference type="Proteomes" id="UP000217790">
    <property type="component" value="Unassembled WGS sequence"/>
</dbReference>
<protein>
    <submittedName>
        <fullName evidence="1">Uncharacterized protein</fullName>
    </submittedName>
</protein>
<reference evidence="2" key="1">
    <citation type="journal article" date="2017" name="Nat. Ecol. Evol.">
        <title>Genome expansion and lineage-specific genetic innovations in the forest pathogenic fungi Armillaria.</title>
        <authorList>
            <person name="Sipos G."/>
            <person name="Prasanna A.N."/>
            <person name="Walter M.C."/>
            <person name="O'Connor E."/>
            <person name="Balint B."/>
            <person name="Krizsan K."/>
            <person name="Kiss B."/>
            <person name="Hess J."/>
            <person name="Varga T."/>
            <person name="Slot J."/>
            <person name="Riley R."/>
            <person name="Boka B."/>
            <person name="Rigling D."/>
            <person name="Barry K."/>
            <person name="Lee J."/>
            <person name="Mihaltcheva S."/>
            <person name="LaButti K."/>
            <person name="Lipzen A."/>
            <person name="Waldron R."/>
            <person name="Moloney N.M."/>
            <person name="Sperisen C."/>
            <person name="Kredics L."/>
            <person name="Vagvoelgyi C."/>
            <person name="Patrignani A."/>
            <person name="Fitzpatrick D."/>
            <person name="Nagy I."/>
            <person name="Doyle S."/>
            <person name="Anderson J.B."/>
            <person name="Grigoriev I.V."/>
            <person name="Gueldener U."/>
            <person name="Muensterkoetter M."/>
            <person name="Nagy L.G."/>
        </authorList>
    </citation>
    <scope>NUCLEOTIDE SEQUENCE [LARGE SCALE GENOMIC DNA]</scope>
    <source>
        <strain evidence="2">Ar21-2</strain>
    </source>
</reference>
<dbReference type="InParanoid" id="A0A2H3D784"/>